<feature type="region of interest" description="Disordered" evidence="7">
    <location>
        <begin position="2335"/>
        <end position="2356"/>
    </location>
</feature>
<dbReference type="PRINTS" id="PR00313">
    <property type="entry name" value="CABNDNGRPT"/>
</dbReference>
<dbReference type="SMART" id="SM00558">
    <property type="entry name" value="JmjC"/>
    <property type="match status" value="1"/>
</dbReference>
<dbReference type="Pfam" id="PF13621">
    <property type="entry name" value="Cupin_8"/>
    <property type="match status" value="1"/>
</dbReference>
<feature type="region of interest" description="Disordered" evidence="7">
    <location>
        <begin position="1447"/>
        <end position="1548"/>
    </location>
</feature>
<evidence type="ECO:0000313" key="11">
    <source>
        <dbReference type="Proteomes" id="UP000002729"/>
    </source>
</evidence>
<dbReference type="SUPFAM" id="SSF55486">
    <property type="entry name" value="Metalloproteases ('zincins'), catalytic domain"/>
    <property type="match status" value="1"/>
</dbReference>
<feature type="compositionally biased region" description="Pro residues" evidence="7">
    <location>
        <begin position="472"/>
        <end position="485"/>
    </location>
</feature>
<dbReference type="Gene3D" id="2.160.20.160">
    <property type="match status" value="1"/>
</dbReference>
<dbReference type="GO" id="GO:0005634">
    <property type="term" value="C:nucleus"/>
    <property type="evidence" value="ECO:0007669"/>
    <property type="project" value="UniProtKB-SubCell"/>
</dbReference>
<dbReference type="KEGG" id="aaf:AURANDRAFT_64749"/>
<accession>F0YBB4</accession>
<evidence type="ECO:0000256" key="1">
    <source>
        <dbReference type="ARBA" id="ARBA00001954"/>
    </source>
</evidence>
<evidence type="ECO:0000256" key="7">
    <source>
        <dbReference type="SAM" id="MobiDB-lite"/>
    </source>
</evidence>
<evidence type="ECO:0000256" key="5">
    <source>
        <dbReference type="ARBA" id="ARBA00023004"/>
    </source>
</evidence>
<dbReference type="GeneID" id="20224982"/>
<feature type="compositionally biased region" description="Low complexity" evidence="7">
    <location>
        <begin position="329"/>
        <end position="353"/>
    </location>
</feature>
<feature type="region of interest" description="Disordered" evidence="7">
    <location>
        <begin position="1098"/>
        <end position="1133"/>
    </location>
</feature>
<feature type="signal peptide" evidence="8">
    <location>
        <begin position="1"/>
        <end position="15"/>
    </location>
</feature>
<feature type="region of interest" description="Disordered" evidence="7">
    <location>
        <begin position="329"/>
        <end position="402"/>
    </location>
</feature>
<keyword evidence="4" id="KW-0560">Oxidoreductase</keyword>
<feature type="region of interest" description="Disordered" evidence="7">
    <location>
        <begin position="1765"/>
        <end position="1786"/>
    </location>
</feature>
<dbReference type="eggNOG" id="KOG2132">
    <property type="taxonomic scope" value="Eukaryota"/>
</dbReference>
<organism evidence="11">
    <name type="scientific">Aureococcus anophagefferens</name>
    <name type="common">Harmful bloom alga</name>
    <dbReference type="NCBI Taxonomy" id="44056"/>
    <lineage>
        <taxon>Eukaryota</taxon>
        <taxon>Sar</taxon>
        <taxon>Stramenopiles</taxon>
        <taxon>Ochrophyta</taxon>
        <taxon>Pelagophyceae</taxon>
        <taxon>Pelagomonadales</taxon>
        <taxon>Pelagomonadaceae</taxon>
        <taxon>Aureococcus</taxon>
    </lineage>
</organism>
<dbReference type="InterPro" id="IPR011049">
    <property type="entry name" value="Serralysin-like_metalloprot_C"/>
</dbReference>
<protein>
    <recommendedName>
        <fullName evidence="9">JmjC domain-containing protein</fullName>
    </recommendedName>
</protein>
<feature type="region of interest" description="Disordered" evidence="7">
    <location>
        <begin position="2159"/>
        <end position="2182"/>
    </location>
</feature>
<feature type="chain" id="PRO_5012587567" description="JmjC domain-containing protein" evidence="8">
    <location>
        <begin position="16"/>
        <end position="3263"/>
    </location>
</feature>
<dbReference type="SUPFAM" id="SSF51197">
    <property type="entry name" value="Clavaminate synthase-like"/>
    <property type="match status" value="1"/>
</dbReference>
<dbReference type="PANTHER" id="PTHR12461:SF106">
    <property type="entry name" value="BIFUNCTIONAL PEPTIDASE AND ARGINYL-HYDROXYLASE JMJD5"/>
    <property type="match status" value="1"/>
</dbReference>
<dbReference type="InParanoid" id="F0YBB4"/>
<keyword evidence="3" id="KW-0479">Metal-binding</keyword>
<feature type="domain" description="JmjC" evidence="9">
    <location>
        <begin position="2962"/>
        <end position="3117"/>
    </location>
</feature>
<feature type="compositionally biased region" description="Low complexity" evidence="7">
    <location>
        <begin position="1447"/>
        <end position="1467"/>
    </location>
</feature>
<dbReference type="PROSITE" id="PS51184">
    <property type="entry name" value="JMJC"/>
    <property type="match status" value="1"/>
</dbReference>
<keyword evidence="11" id="KW-1185">Reference proteome</keyword>
<evidence type="ECO:0000256" key="8">
    <source>
        <dbReference type="SAM" id="SignalP"/>
    </source>
</evidence>
<dbReference type="InterPro" id="IPR040684">
    <property type="entry name" value="HMUDK_hel"/>
</dbReference>
<comment type="cofactor">
    <cofactor evidence="1">
        <name>Fe(2+)</name>
        <dbReference type="ChEBI" id="CHEBI:29033"/>
    </cofactor>
</comment>
<dbReference type="EMBL" id="GL833130">
    <property type="protein sequence ID" value="EGB07717.1"/>
    <property type="molecule type" value="Genomic_DNA"/>
</dbReference>
<sequence>MRLRLLIACVAVGRAAVPDTCDHRNPTCDACCPAPGGVKCVDASSAEDLDFSGRTACVCYDGDAASQTVTGSDFNDCLFVTGDYAVVDAGEGDDVVILGEGKDGAVDGGPGRDEIFVFRSGEVLGDEAVYVEIEGGEGDDLIVGEGEALSIDAGPGNDYVELGTSASTNLDRNRVWGGEGKDMLMIWNVKNSLISAGPPGGGGCLPGDEIDIRGSASLTVAGSACDDYIDLVDVDDSDVDAGAGDDVVNVRGQYNDLYGGDGDDILYYSGEQTTIGDFEKKTLADPFLSGDEDEALDDGTYSYSYRDRLAPYYDYYYYYYYEAGAASPSAPSPAPTAEAPEAPEAGGEAVGPSYAPTTLYAPTAKPTADAAGGAAPEAPAPTAKPTEPVPAPTAKPTEPVPVLYGCDDAVTDWMERNGYTCESYETSIGLVGKCGDDDVWVAAAACRQTCWDAGKAYAGDDCDAAGGAVEPAPSPRPTPEPPASSPRPTEEPRGAAPEATPKPSPAPSPRPTGAVDVSPRPTPDDGGDGGDGGSDDTEDMLPIFYGVGGALILIILSCILYLGGCCTCRKSRGGGGGYGGGGHASRSRDAVSLWDAEDDGDQGHYASSRRDTYRDTYPETEMASFDSPTKNFRRTLIVPGAALTAMQKRRRKPLPFRHLFVGPPSPLMQSKRTKLQQLFCASKKADAVVEAFAPPPPPRRKRRVARAVFRPLPAGPAAVAPARGRAFLEFMARRDKARKRKEAGRPWPWSKDAILRARRFTNVKREDDRTTRWLRDHHGAAHRDAPAGEVLINCAVFRAFGTVAHAERYGWRASFDADACLGAAEACWRAGLHAFTRAYRRPLFNAERGVGASAPPRGAYERAARRVADLAAALPRLPAARTSWRDFAGALRGVRGFGGSGFMAKELLLDAAWWPSVAALVEDAGDFTLVGPGARRGLNRIAGRDVDWGSRGAERALAEARFLEEVRLVHAFCVREKPAWCAARNIDIHDVQFQLCEFDKYERVKSAKYCSAILKYEPLASYAFAALPKPPCRDFEHHVAIPKRKPWSQEPETCSMLSGLGFRNMFGASSSKAAPRPSCGGASTASYPDVLRRVAAATRPRDGGSPSGESDASATSAAMVTQEEDDPALPGDSPLWEFLGALVRAEAAILGDAADEERRRLDATPGPRGKAASLSPLSSLEAARRASGHQFLNAPEPTEERPRKRQRVTFASSELSALDFGAPREAPPADAAAPRPEAAPSDDQAAGLLEHLHEALSRADAVGALVAAGDARTRDGVRSVAAALGAEAARPGAGRRAARAAAFLRDEVALLLGGGGESELEGRHAEALSSLVRRELKSLLNEAVAIVHGTGSVRFNFDDPAALLHRALRALHDGGGPAWATELRAARCAAGGPLAFEGEDEAKDVLSLAAAHGFALSVFTQSAVRAKLASGGFDRLEALAGRVRGADAPRAADAPGDDAAAPASEAATRVDADAEAEAPAAPAAAAPLSPGGGDAAAAAPAGLFSPGGGGAAPAGAPETPAAGPLAPLGPGPGGASPRPAATPRTPMESATARLACLAPLRDARALRGALLAAAPAAHASAADAIAHLTALRDAAAAAAAAAGSKKKRKKRKRDKQKPLFDDLANSGVFLFPEIAALPCRMPEVDEEILDVFALLSGRRKIRTRLDGYALGVAVLLIYATANTDHHGRWLRRLEADPAHACAPERLRELRELAAAGAVRADVVEEIRTPRDRTAKGARPERRQTILMDDDAGGATAFECREGGAATARPGRRRAHRGSSASQHAVSRLDDKYTKRVVGEKTLLISVICPSSSDCDSAYDYEMIESAHGGDVFAYLDEVVDLANDFYAEASWGNFSLAVTYTPILEVDYDQSTCDDNDEIDWLGGGYDGDPDAFDVMAATASLAAGYDREDYDFNVVVIPYCQGNGAAGTGYVSQAGAFLNLAAYNYDPSFIHELGHNFGANHASYVDNDSDNLGGKNAWYSDDDDWIEYGNLYSPMGGGGVEDGDLSNHFTVEGKLIFDWLTNRYVDYVEPYDASETPLCNPCVSVIQATDSGTLAPDDPVAVQISTATEDLYLFVEYRSQYSGALMTYSSYSSNSGMTGNFGNSRVVDCEPSTDLLTDAMCTSGENMQLDVGDEATSRPISVYFEVVGSHLEVSVYSSDTPRPTLSMAPTTAAPTQSPSKEDDQCGKEKYCCDFVDIDGYQRFYKVRDVTGELYCCSSKCTFVNSQNYYLQYVAAGGDYYVMTSEPCFESGTLSYIEGPITTDEMEAYCDLNQPTPAPVGCTADSTSWYKDGSPDKDCAWVAGDLGRCDSKEDAAGVLAEVGCYATCNECTPPDPSPTPMPVESSDPAPTPRPTAGHACVADSASWYKSGKPDKDCAWVAEDLERCDSKEDDAGVLASVGCDATCYECTPDETDDPPTPRPTIIYTITRAPTSLTCECDDKGVCDDDGCYEPEPGGDCDNGTPPRRDLCADTCEACGVADTTSTVTGEIEISGEDEAWAEEHSEEIEEAICYAAETDADEVTISFAAETRRRRLDDDPELFIFYVITEESSDAAAAIYERMAALEPADFEEHIAAAFAAAGKNASAHANAETIQIFTPRHNAASYAPTMATYLDAASPKCWVEPVAAALALTSWSVFAALRSAAATSSRRAATSARNEPRARRFRFGPRRATSPRSGGGTGVREGAAILSLGAALLSPPWGMACTIEWCEPDKPPRCFKFVLPKPTPVGKLVKKCAKAAGATHVNVQVRPRGGGNALGAKDLVPSATNIFYTAVPEAAPAAALSASAAPAAALSTSAAPAAAPPPKAHVARYASWLRGPAAPRVASSDEAAVVAALRKRQPIVVENSSLTKSLRHWTFQYLADHSDGDVPRFHTHFAPKRRRVFPRKYGKKLMPGEAAAEEGGIVATTFRDFHELLKGARRNPAEPLAYYCQQTVLSYGDRDPDGRSPPPAGAAPMSGDHAFLKDLYEADWAWLDRVTACLGPFFMTSLWCGDGASATPMHYDCKDNWLCQVAGRKHVLLFPPARSFDVYPYPLDHPMTEFTMVDLEKPDLKRWPAFEKLRRGGVWATLEPGDALFIPRFTWHYVEQCEPDADNISVNFWFGGYCDNMEDLQDLHGAARGDAARGRCDLATRRILAHRLTEWIAKASLAPVDIEPHEFLTTWAKRGARVFEVPLYRNLRQFAADLVARMAPIVDGEANFFDLLRDMCKDGRLHPGPPAFTVVASGEENRNTPRDALPAKLRGLLRADAARSDSEDDFAGLDG</sequence>
<feature type="compositionally biased region" description="Low complexity" evidence="7">
    <location>
        <begin position="361"/>
        <end position="386"/>
    </location>
</feature>
<evidence type="ECO:0000256" key="4">
    <source>
        <dbReference type="ARBA" id="ARBA00023002"/>
    </source>
</evidence>
<dbReference type="PANTHER" id="PTHR12461">
    <property type="entry name" value="HYPOXIA-INDUCIBLE FACTOR 1 ALPHA INHIBITOR-RELATED"/>
    <property type="match status" value="1"/>
</dbReference>
<dbReference type="RefSeq" id="XP_009037705.1">
    <property type="nucleotide sequence ID" value="XM_009039457.1"/>
</dbReference>
<feature type="region of interest" description="Disordered" evidence="7">
    <location>
        <begin position="1182"/>
        <end position="1243"/>
    </location>
</feature>
<dbReference type="InterPro" id="IPR041667">
    <property type="entry name" value="Cupin_8"/>
</dbReference>
<reference evidence="10 11" key="1">
    <citation type="journal article" date="2011" name="Proc. Natl. Acad. Sci. U.S.A.">
        <title>Niche of harmful alga Aureococcus anophagefferens revealed through ecogenomics.</title>
        <authorList>
            <person name="Gobler C.J."/>
            <person name="Berry D.L."/>
            <person name="Dyhrman S.T."/>
            <person name="Wilhelm S.W."/>
            <person name="Salamov A."/>
            <person name="Lobanov A.V."/>
            <person name="Zhang Y."/>
            <person name="Collier J.L."/>
            <person name="Wurch L.L."/>
            <person name="Kustka A.B."/>
            <person name="Dill B.D."/>
            <person name="Shah M."/>
            <person name="VerBerkmoes N.C."/>
            <person name="Kuo A."/>
            <person name="Terry A."/>
            <person name="Pangilinan J."/>
            <person name="Lindquist E.A."/>
            <person name="Lucas S."/>
            <person name="Paulsen I.T."/>
            <person name="Hattenrath-Lehmann T.K."/>
            <person name="Talmage S.C."/>
            <person name="Walker E.A."/>
            <person name="Koch F."/>
            <person name="Burson A.M."/>
            <person name="Marcoval M.A."/>
            <person name="Tang Y.Z."/>
            <person name="Lecleir G.R."/>
            <person name="Coyne K.J."/>
            <person name="Berg G.M."/>
            <person name="Bertrand E.M."/>
            <person name="Saito M.A."/>
            <person name="Gladyshev V.N."/>
            <person name="Grigoriev I.V."/>
        </authorList>
    </citation>
    <scope>NUCLEOTIDE SEQUENCE [LARGE SCALE GENOMIC DNA]</scope>
    <source>
        <strain evidence="11">CCMP 1984</strain>
    </source>
</reference>
<dbReference type="InterPro" id="IPR003347">
    <property type="entry name" value="JmjC_dom"/>
</dbReference>
<evidence type="ECO:0000313" key="10">
    <source>
        <dbReference type="EMBL" id="EGB07717.1"/>
    </source>
</evidence>
<proteinExistence type="predicted"/>
<keyword evidence="8" id="KW-0732">Signal</keyword>
<feature type="region of interest" description="Disordered" evidence="7">
    <location>
        <begin position="2649"/>
        <end position="2681"/>
    </location>
</feature>
<dbReference type="GO" id="GO:0046872">
    <property type="term" value="F:metal ion binding"/>
    <property type="evidence" value="ECO:0007669"/>
    <property type="project" value="UniProtKB-KW"/>
</dbReference>
<dbReference type="Pfam" id="PF18723">
    <property type="entry name" value="HMUDK_hel"/>
    <property type="match status" value="1"/>
</dbReference>
<feature type="compositionally biased region" description="Polar residues" evidence="7">
    <location>
        <begin position="2159"/>
        <end position="2179"/>
    </location>
</feature>
<evidence type="ECO:0000256" key="3">
    <source>
        <dbReference type="ARBA" id="ARBA00022723"/>
    </source>
</evidence>
<name>F0YBB4_AURAN</name>
<feature type="compositionally biased region" description="Low complexity" evidence="7">
    <location>
        <begin position="1513"/>
        <end position="1528"/>
    </location>
</feature>
<evidence type="ECO:0000256" key="6">
    <source>
        <dbReference type="ARBA" id="ARBA00023242"/>
    </source>
</evidence>
<dbReference type="Gene3D" id="2.60.120.10">
    <property type="entry name" value="Jelly Rolls"/>
    <property type="match status" value="1"/>
</dbReference>
<dbReference type="InterPro" id="IPR014710">
    <property type="entry name" value="RmlC-like_jellyroll"/>
</dbReference>
<gene>
    <name evidence="10" type="ORF">AURANDRAFT_64749</name>
</gene>
<feature type="compositionally biased region" description="Polar residues" evidence="7">
    <location>
        <begin position="1107"/>
        <end position="1119"/>
    </location>
</feature>
<keyword evidence="6" id="KW-0539">Nucleus</keyword>
<evidence type="ECO:0000256" key="2">
    <source>
        <dbReference type="ARBA" id="ARBA00004123"/>
    </source>
</evidence>
<feature type="region of interest" description="Disordered" evidence="7">
    <location>
        <begin position="466"/>
        <end position="537"/>
    </location>
</feature>
<dbReference type="GO" id="GO:0016491">
    <property type="term" value="F:oxidoreductase activity"/>
    <property type="evidence" value="ECO:0007669"/>
    <property type="project" value="UniProtKB-KW"/>
</dbReference>
<dbReference type="OrthoDB" id="433924at2759"/>
<evidence type="ECO:0000259" key="9">
    <source>
        <dbReference type="PROSITE" id="PS51184"/>
    </source>
</evidence>
<feature type="compositionally biased region" description="Acidic residues" evidence="7">
    <location>
        <begin position="525"/>
        <end position="537"/>
    </location>
</feature>
<comment type="subcellular location">
    <subcellularLocation>
        <location evidence="2">Nucleus</location>
    </subcellularLocation>
</comment>
<dbReference type="Proteomes" id="UP000002729">
    <property type="component" value="Unassembled WGS sequence"/>
</dbReference>
<dbReference type="SUPFAM" id="SSF51120">
    <property type="entry name" value="beta-Roll"/>
    <property type="match status" value="2"/>
</dbReference>
<keyword evidence="5" id="KW-0408">Iron</keyword>
<feature type="compositionally biased region" description="Pro residues" evidence="7">
    <location>
        <begin position="500"/>
        <end position="510"/>
    </location>
</feature>
<feature type="compositionally biased region" description="Low complexity" evidence="7">
    <location>
        <begin position="1228"/>
        <end position="1243"/>
    </location>
</feature>
<feature type="compositionally biased region" description="Low complexity" evidence="7">
    <location>
        <begin position="1535"/>
        <end position="1548"/>
    </location>
</feature>
<feature type="compositionally biased region" description="Low complexity" evidence="7">
    <location>
        <begin position="1477"/>
        <end position="1504"/>
    </location>
</feature>